<dbReference type="EMBL" id="CAUYUJ010015043">
    <property type="protein sequence ID" value="CAK0849218.1"/>
    <property type="molecule type" value="Genomic_DNA"/>
</dbReference>
<dbReference type="SUPFAM" id="SSF51735">
    <property type="entry name" value="NAD(P)-binding Rossmann-fold domains"/>
    <property type="match status" value="1"/>
</dbReference>
<protein>
    <recommendedName>
        <fullName evidence="3">Protochlorophyllide reductase</fullName>
    </recommendedName>
</protein>
<dbReference type="Gene3D" id="3.40.50.720">
    <property type="entry name" value="NAD(P)-binding Rossmann-like Domain"/>
    <property type="match status" value="1"/>
</dbReference>
<comment type="caution">
    <text evidence="1">The sequence shown here is derived from an EMBL/GenBank/DDBJ whole genome shotgun (WGS) entry which is preliminary data.</text>
</comment>
<reference evidence="1" key="1">
    <citation type="submission" date="2023-10" db="EMBL/GenBank/DDBJ databases">
        <authorList>
            <person name="Chen Y."/>
            <person name="Shah S."/>
            <person name="Dougan E. K."/>
            <person name="Thang M."/>
            <person name="Chan C."/>
        </authorList>
    </citation>
    <scope>NUCLEOTIDE SEQUENCE [LARGE SCALE GENOMIC DNA]</scope>
</reference>
<organism evidence="1 2">
    <name type="scientific">Prorocentrum cordatum</name>
    <dbReference type="NCBI Taxonomy" id="2364126"/>
    <lineage>
        <taxon>Eukaryota</taxon>
        <taxon>Sar</taxon>
        <taxon>Alveolata</taxon>
        <taxon>Dinophyceae</taxon>
        <taxon>Prorocentrales</taxon>
        <taxon>Prorocentraceae</taxon>
        <taxon>Prorocentrum</taxon>
    </lineage>
</organism>
<dbReference type="InterPro" id="IPR036291">
    <property type="entry name" value="NAD(P)-bd_dom_sf"/>
</dbReference>
<evidence type="ECO:0000313" key="1">
    <source>
        <dbReference type="EMBL" id="CAK0849218.1"/>
    </source>
</evidence>
<name>A0ABN9TSQ1_9DINO</name>
<evidence type="ECO:0008006" key="3">
    <source>
        <dbReference type="Google" id="ProtNLM"/>
    </source>
</evidence>
<evidence type="ECO:0000313" key="2">
    <source>
        <dbReference type="Proteomes" id="UP001189429"/>
    </source>
</evidence>
<keyword evidence="2" id="KW-1185">Reference proteome</keyword>
<proteinExistence type="predicted"/>
<dbReference type="Proteomes" id="UP001189429">
    <property type="component" value="Unassembled WGS sequence"/>
</dbReference>
<accession>A0ABN9TSQ1</accession>
<gene>
    <name evidence="1" type="ORF">PCOR1329_LOCUS41964</name>
</gene>
<sequence>MLRHVCLTVLFVPALAWLLLRARHLLWIGSLDPAQLSLEGAAVLVTGAASGVGLEAAKFACSGGATVLVHARNRSDSAAASDVVLAACRAARGGGHEGCRADAVRAVSGDLEGLVAPACSACFFCLPKQYVSPLRRRRRRHWASSG</sequence>